<dbReference type="AlphaFoldDB" id="A0A1R4GWN4"/>
<dbReference type="PROSITE" id="PS00671">
    <property type="entry name" value="D_2_HYDROXYACID_DH_3"/>
    <property type="match status" value="1"/>
</dbReference>
<organism evidence="7 8">
    <name type="scientific">Psychrobacter piechaudii</name>
    <dbReference type="NCBI Taxonomy" id="1945521"/>
    <lineage>
        <taxon>Bacteria</taxon>
        <taxon>Pseudomonadati</taxon>
        <taxon>Pseudomonadota</taxon>
        <taxon>Gammaproteobacteria</taxon>
        <taxon>Moraxellales</taxon>
        <taxon>Moraxellaceae</taxon>
        <taxon>Psychrobacter</taxon>
    </lineage>
</organism>
<evidence type="ECO:0000313" key="8">
    <source>
        <dbReference type="Proteomes" id="UP000188357"/>
    </source>
</evidence>
<evidence type="ECO:0000313" key="7">
    <source>
        <dbReference type="EMBL" id="SJM72700.1"/>
    </source>
</evidence>
<feature type="domain" description="D-isomer specific 2-hydroxyacid dehydrogenase catalytic" evidence="5">
    <location>
        <begin position="28"/>
        <end position="291"/>
    </location>
</feature>
<evidence type="ECO:0000259" key="6">
    <source>
        <dbReference type="Pfam" id="PF02826"/>
    </source>
</evidence>
<evidence type="ECO:0000256" key="2">
    <source>
        <dbReference type="ARBA" id="ARBA00023002"/>
    </source>
</evidence>
<dbReference type="RefSeq" id="WP_077451572.1">
    <property type="nucleotide sequence ID" value="NZ_FUGE01000190.1"/>
</dbReference>
<dbReference type="PANTHER" id="PTHR43761:SF1">
    <property type="entry name" value="D-ISOMER SPECIFIC 2-HYDROXYACID DEHYDROGENASE CATALYTIC DOMAIN-CONTAINING PROTEIN-RELATED"/>
    <property type="match status" value="1"/>
</dbReference>
<dbReference type="GO" id="GO:0051287">
    <property type="term" value="F:NAD binding"/>
    <property type="evidence" value="ECO:0007669"/>
    <property type="project" value="InterPro"/>
</dbReference>
<evidence type="ECO:0000259" key="5">
    <source>
        <dbReference type="Pfam" id="PF00389"/>
    </source>
</evidence>
<comment type="similarity">
    <text evidence="1 4">Belongs to the D-isomer specific 2-hydroxyacid dehydrogenase family.</text>
</comment>
<dbReference type="InterPro" id="IPR050418">
    <property type="entry name" value="D-iso_2-hydroxyacid_DH_PdxB"/>
</dbReference>
<proteinExistence type="inferred from homology"/>
<keyword evidence="2 4" id="KW-0560">Oxidoreductase</keyword>
<feature type="domain" description="D-isomer specific 2-hydroxyacid dehydrogenase NAD-binding" evidence="6">
    <location>
        <begin position="108"/>
        <end position="290"/>
    </location>
</feature>
<dbReference type="InterPro" id="IPR006140">
    <property type="entry name" value="D-isomer_DH_NAD-bd"/>
</dbReference>
<gene>
    <name evidence="7" type="ORF">A1232T_01894</name>
</gene>
<dbReference type="InterPro" id="IPR036291">
    <property type="entry name" value="NAD(P)-bd_dom_sf"/>
</dbReference>
<dbReference type="EC" id="1.-.-.-" evidence="7"/>
<dbReference type="Proteomes" id="UP000188357">
    <property type="component" value="Unassembled WGS sequence"/>
</dbReference>
<name>A0A1R4GWN4_9GAMM</name>
<protein>
    <submittedName>
        <fullName evidence="7">Putative 2-hydroxyacid dehydrogenase</fullName>
        <ecNumber evidence="7">1.-.-.-</ecNumber>
    </submittedName>
</protein>
<dbReference type="Pfam" id="PF00389">
    <property type="entry name" value="2-Hacid_dh"/>
    <property type="match status" value="1"/>
</dbReference>
<dbReference type="SUPFAM" id="SSF51735">
    <property type="entry name" value="NAD(P)-binding Rossmann-fold domains"/>
    <property type="match status" value="1"/>
</dbReference>
<dbReference type="InterPro" id="IPR006139">
    <property type="entry name" value="D-isomer_2_OHA_DH_cat_dom"/>
</dbReference>
<sequence length="315" mass="34648">MKAVLLDEERFAPGIELTTPEKLGELIRYRGTAQDNSVIIERCQDADIMIVGSLRIEREVIESLPHLKLIHLTSVGTNQVDIEACDDNGVEVLNSPGFATATVAEHTFMLLLNAMRAGVNYHNKVMDGSWKQKGRAGVIQAEVIDLEGLTLGLIGLGDIGKRVSKIAEAYGMKVLWAERKGKKPRNNDYTDFDTVLMQSDILSLHCPLTKETKHLIDAEAIGKMARNPVVVNVARGKVVDTQAMAQAIKYEKVSGFATDVFEQEPADESDPIVQLAKQSHPRVILSPHLGAGSKASQVKLWQVLTQQINEFVSQN</sequence>
<evidence type="ECO:0000256" key="3">
    <source>
        <dbReference type="ARBA" id="ARBA00023027"/>
    </source>
</evidence>
<dbReference type="Pfam" id="PF02826">
    <property type="entry name" value="2-Hacid_dh_C"/>
    <property type="match status" value="1"/>
</dbReference>
<dbReference type="EMBL" id="FUGE01000190">
    <property type="protein sequence ID" value="SJM72700.1"/>
    <property type="molecule type" value="Genomic_DNA"/>
</dbReference>
<dbReference type="PROSITE" id="PS00670">
    <property type="entry name" value="D_2_HYDROXYACID_DH_2"/>
    <property type="match status" value="1"/>
</dbReference>
<dbReference type="SUPFAM" id="SSF52283">
    <property type="entry name" value="Formate/glycerate dehydrogenase catalytic domain-like"/>
    <property type="match status" value="1"/>
</dbReference>
<dbReference type="Gene3D" id="3.40.50.720">
    <property type="entry name" value="NAD(P)-binding Rossmann-like Domain"/>
    <property type="match status" value="2"/>
</dbReference>
<keyword evidence="3" id="KW-0520">NAD</keyword>
<dbReference type="InterPro" id="IPR029753">
    <property type="entry name" value="D-isomer_DH_CS"/>
</dbReference>
<keyword evidence="8" id="KW-1185">Reference proteome</keyword>
<dbReference type="STRING" id="1945521.A1232T_01894"/>
<dbReference type="GO" id="GO:0016616">
    <property type="term" value="F:oxidoreductase activity, acting on the CH-OH group of donors, NAD or NADP as acceptor"/>
    <property type="evidence" value="ECO:0007669"/>
    <property type="project" value="InterPro"/>
</dbReference>
<dbReference type="PANTHER" id="PTHR43761">
    <property type="entry name" value="D-ISOMER SPECIFIC 2-HYDROXYACID DEHYDROGENASE FAMILY PROTEIN (AFU_ORTHOLOGUE AFUA_1G13630)"/>
    <property type="match status" value="1"/>
</dbReference>
<evidence type="ECO:0000256" key="1">
    <source>
        <dbReference type="ARBA" id="ARBA00005854"/>
    </source>
</evidence>
<accession>A0A1R4GWN4</accession>
<dbReference type="OrthoDB" id="9805416at2"/>
<evidence type="ECO:0000256" key="4">
    <source>
        <dbReference type="RuleBase" id="RU003719"/>
    </source>
</evidence>
<reference evidence="7 8" key="1">
    <citation type="submission" date="2017-02" db="EMBL/GenBank/DDBJ databases">
        <authorList>
            <person name="Peterson S.W."/>
        </authorList>
    </citation>
    <scope>NUCLEOTIDE SEQUENCE [LARGE SCALE GENOMIC DNA]</scope>
    <source>
        <strain evidence="7">Psychrobacter_piechaudii</strain>
    </source>
</reference>